<evidence type="ECO:0000313" key="3">
    <source>
        <dbReference type="EMBL" id="TMW68135.1"/>
    </source>
</evidence>
<dbReference type="EMBL" id="SPLM01000003">
    <property type="protein sequence ID" value="TMW68135.1"/>
    <property type="molecule type" value="Genomic_DNA"/>
</dbReference>
<organism evidence="3 4">
    <name type="scientific">Pythium oligandrum</name>
    <name type="common">Mycoparasitic fungus</name>
    <dbReference type="NCBI Taxonomy" id="41045"/>
    <lineage>
        <taxon>Eukaryota</taxon>
        <taxon>Sar</taxon>
        <taxon>Stramenopiles</taxon>
        <taxon>Oomycota</taxon>
        <taxon>Peronosporomycetes</taxon>
        <taxon>Pythiales</taxon>
        <taxon>Pythiaceae</taxon>
        <taxon>Pythium</taxon>
    </lineage>
</organism>
<evidence type="ECO:0000313" key="4">
    <source>
        <dbReference type="Proteomes" id="UP000794436"/>
    </source>
</evidence>
<protein>
    <recommendedName>
        <fullName evidence="5">Elicitin-like protein</fullName>
    </recommendedName>
</protein>
<sequence length="678" mass="70814">MKISLVAAISALWTILDAFGSVNATECSTADLDTLKSVRDDTLKGICASSFAAGPPPANSAVPPFCGNEDCLSTLKSAVNDLPDCEINGLSIVASVKMMIIMCSSDGIPPPMPPGAANGSFPMPLPPPRPGNGPLLAWLAAAGDTNDSSVSHASRVPESHDDLLDLSFPYLLHSLTMKLHHLFLGTAMALSAAAAKDPACTDKQDDVIEALPLSTEFEKACGKHELNQFGAIATFFDVPMCKFPDCVDFLLTSLPNCTRNGVDFRGVIRRDGERCAKAKEDPEWGALWGLTSSSGSTEEEEVTLRPSGADTTDSDWSSHSTTVATECTFKQQSEIRNLGNDEGLQQVCDVGSKKTFTDVSDAPLCSSQQCFDYAKNTLVNKIPDCTISGISIKTAFKLALAMCEEAGIGNSAASVSNIGVAALMSAIVAAVVVIAPPADVAISKELFVGMQLLVAFLGLSAVAQASECSPKDIKTVDTLGSSAQLTAVCGNDVGQLFADETASLPLCDKPACIEGFRGLIHALPECTINGLELNKVVEATIRFCENEANATSSSSTDGSDSDADFDDVGANECTETEQATILTLQKDRERAKACGTVDTTTTLEDMDDLSLCHADCLAFSETKLLPALPDCSVQGVNVKTAVKMAIAMCEVVSDAPGSSVVASVTALVGFAVAAVTVL</sequence>
<dbReference type="GO" id="GO:0005576">
    <property type="term" value="C:extracellular region"/>
    <property type="evidence" value="ECO:0007669"/>
    <property type="project" value="InterPro"/>
</dbReference>
<accession>A0A8K1CSY1</accession>
<dbReference type="AlphaFoldDB" id="A0A8K1CSY1"/>
<name>A0A8K1CSY1_PYTOL</name>
<evidence type="ECO:0008006" key="5">
    <source>
        <dbReference type="Google" id="ProtNLM"/>
    </source>
</evidence>
<feature type="region of interest" description="Disordered" evidence="1">
    <location>
        <begin position="288"/>
        <end position="318"/>
    </location>
</feature>
<comment type="caution">
    <text evidence="3">The sequence shown here is derived from an EMBL/GenBank/DDBJ whole genome shotgun (WGS) entry which is preliminary data.</text>
</comment>
<evidence type="ECO:0000256" key="1">
    <source>
        <dbReference type="SAM" id="MobiDB-lite"/>
    </source>
</evidence>
<feature type="chain" id="PRO_5035470826" description="Elicitin-like protein" evidence="2">
    <location>
        <begin position="25"/>
        <end position="678"/>
    </location>
</feature>
<gene>
    <name evidence="3" type="ORF">Poli38472_007807</name>
</gene>
<dbReference type="InterPro" id="IPR002200">
    <property type="entry name" value="Elicitin"/>
</dbReference>
<feature type="signal peptide" evidence="2">
    <location>
        <begin position="1"/>
        <end position="24"/>
    </location>
</feature>
<reference evidence="3" key="1">
    <citation type="submission" date="2019-03" db="EMBL/GenBank/DDBJ databases">
        <title>Long read genome sequence of the mycoparasitic Pythium oligandrum ATCC 38472 isolated from sugarbeet rhizosphere.</title>
        <authorList>
            <person name="Gaulin E."/>
        </authorList>
    </citation>
    <scope>NUCLEOTIDE SEQUENCE</scope>
    <source>
        <strain evidence="3">ATCC 38472_TT</strain>
    </source>
</reference>
<keyword evidence="4" id="KW-1185">Reference proteome</keyword>
<dbReference type="Proteomes" id="UP000794436">
    <property type="component" value="Unassembled WGS sequence"/>
</dbReference>
<evidence type="ECO:0000256" key="2">
    <source>
        <dbReference type="SAM" id="SignalP"/>
    </source>
</evidence>
<proteinExistence type="predicted"/>
<keyword evidence="2" id="KW-0732">Signal</keyword>
<dbReference type="SMART" id="SM01187">
    <property type="entry name" value="Elicitin"/>
    <property type="match status" value="4"/>
</dbReference>